<dbReference type="Proteomes" id="UP000320216">
    <property type="component" value="Chromosome"/>
</dbReference>
<evidence type="ECO:0000313" key="2">
    <source>
        <dbReference type="EMBL" id="QDZ16364.1"/>
    </source>
</evidence>
<accession>A0A5B8M8I8</accession>
<dbReference type="AlphaFoldDB" id="A0A5B8M8I8"/>
<evidence type="ECO:0000313" key="3">
    <source>
        <dbReference type="Proteomes" id="UP000320216"/>
    </source>
</evidence>
<feature type="compositionally biased region" description="Basic residues" evidence="1">
    <location>
        <begin position="144"/>
        <end position="154"/>
    </location>
</feature>
<organism evidence="2 3">
    <name type="scientific">Humibacter ginsenosidimutans</name>
    <dbReference type="NCBI Taxonomy" id="2599293"/>
    <lineage>
        <taxon>Bacteria</taxon>
        <taxon>Bacillati</taxon>
        <taxon>Actinomycetota</taxon>
        <taxon>Actinomycetes</taxon>
        <taxon>Micrococcales</taxon>
        <taxon>Microbacteriaceae</taxon>
        <taxon>Humibacter</taxon>
    </lineage>
</organism>
<proteinExistence type="predicted"/>
<sequence>MAFALVTVIRAERRGEEGSGIRFADVTVGYPRGPDRGKGVCGVVVGESADDRRCLIGREGVEGPGLRRRGIEWQRVRRVIDPGGTKLCLLVFERGPLIFERAEGFGRSLERSEVVHRLRRHRAERCRRAVRVVLVVEPVERGGARRRRDRHGRRVAGEPRQTAVRPFTPRRRTLV</sequence>
<dbReference type="EMBL" id="CP042305">
    <property type="protein sequence ID" value="QDZ16364.1"/>
    <property type="molecule type" value="Genomic_DNA"/>
</dbReference>
<dbReference type="KEGG" id="huw:FPZ11_17830"/>
<name>A0A5B8M8I8_9MICO</name>
<evidence type="ECO:0000256" key="1">
    <source>
        <dbReference type="SAM" id="MobiDB-lite"/>
    </source>
</evidence>
<feature type="region of interest" description="Disordered" evidence="1">
    <location>
        <begin position="144"/>
        <end position="175"/>
    </location>
</feature>
<gene>
    <name evidence="2" type="ORF">FPZ11_17830</name>
</gene>
<keyword evidence="3" id="KW-1185">Reference proteome</keyword>
<protein>
    <submittedName>
        <fullName evidence="2">Uncharacterized protein</fullName>
    </submittedName>
</protein>
<reference evidence="2 3" key="1">
    <citation type="submission" date="2019-07" db="EMBL/GenBank/DDBJ databases">
        <title>Full genome sequence of Humibacter sp. WJ7-1.</title>
        <authorList>
            <person name="Im W.-T."/>
        </authorList>
    </citation>
    <scope>NUCLEOTIDE SEQUENCE [LARGE SCALE GENOMIC DNA]</scope>
    <source>
        <strain evidence="2 3">WJ7-1</strain>
    </source>
</reference>